<feature type="domain" description="PepSY" evidence="3">
    <location>
        <begin position="147"/>
        <end position="200"/>
    </location>
</feature>
<dbReference type="Proteomes" id="UP001501586">
    <property type="component" value="Unassembled WGS sequence"/>
</dbReference>
<organism evidence="4 5">
    <name type="scientific">Brevibacterium daeguense</name>
    <dbReference type="NCBI Taxonomy" id="909936"/>
    <lineage>
        <taxon>Bacteria</taxon>
        <taxon>Bacillati</taxon>
        <taxon>Actinomycetota</taxon>
        <taxon>Actinomycetes</taxon>
        <taxon>Micrococcales</taxon>
        <taxon>Brevibacteriaceae</taxon>
        <taxon>Brevibacterium</taxon>
    </lineage>
</organism>
<dbReference type="RefSeq" id="WP_236866592.1">
    <property type="nucleotide sequence ID" value="NZ_BAABAZ010000006.1"/>
</dbReference>
<evidence type="ECO:0000256" key="2">
    <source>
        <dbReference type="SAM" id="SignalP"/>
    </source>
</evidence>
<accession>A0ABP8EKN5</accession>
<proteinExistence type="predicted"/>
<keyword evidence="5" id="KW-1185">Reference proteome</keyword>
<feature type="region of interest" description="Disordered" evidence="1">
    <location>
        <begin position="108"/>
        <end position="174"/>
    </location>
</feature>
<gene>
    <name evidence="4" type="ORF">GCM10022261_20350</name>
</gene>
<evidence type="ECO:0000259" key="3">
    <source>
        <dbReference type="Pfam" id="PF03413"/>
    </source>
</evidence>
<protein>
    <recommendedName>
        <fullName evidence="3">PepSY domain-containing protein</fullName>
    </recommendedName>
</protein>
<name>A0ABP8EKN5_9MICO</name>
<feature type="chain" id="PRO_5045746313" description="PepSY domain-containing protein" evidence="2">
    <location>
        <begin position="21"/>
        <end position="203"/>
    </location>
</feature>
<dbReference type="EMBL" id="BAABAZ010000006">
    <property type="protein sequence ID" value="GAA4284504.1"/>
    <property type="molecule type" value="Genomic_DNA"/>
</dbReference>
<dbReference type="Gene3D" id="3.10.450.40">
    <property type="match status" value="2"/>
</dbReference>
<feature type="compositionally biased region" description="Low complexity" evidence="1">
    <location>
        <begin position="27"/>
        <end position="49"/>
    </location>
</feature>
<keyword evidence="2" id="KW-0732">Signal</keyword>
<dbReference type="InterPro" id="IPR025711">
    <property type="entry name" value="PepSY"/>
</dbReference>
<sequence>MKRNNCALAAAVLGFGLVLSGCGGGQTAESTATPADPAPAAESGAAQSPADDETATEPTNGTDTGAADSADNIASATAAIALAEGENNGIAVEIDRSDDDQQWEVEVVEGDREVEYDISADGSEIVGNRDEDDSDDDDRSAAEAAEVSLSEAVEKAAEAHPGTLESAELDDEDDRLGYEVEIHSDGEKELWVDAKSGEVSEED</sequence>
<feature type="region of interest" description="Disordered" evidence="1">
    <location>
        <begin position="23"/>
        <end position="71"/>
    </location>
</feature>
<comment type="caution">
    <text evidence="4">The sequence shown here is derived from an EMBL/GenBank/DDBJ whole genome shotgun (WGS) entry which is preliminary data.</text>
</comment>
<evidence type="ECO:0000256" key="1">
    <source>
        <dbReference type="SAM" id="MobiDB-lite"/>
    </source>
</evidence>
<feature type="signal peptide" evidence="2">
    <location>
        <begin position="1"/>
        <end position="20"/>
    </location>
</feature>
<evidence type="ECO:0000313" key="5">
    <source>
        <dbReference type="Proteomes" id="UP001501586"/>
    </source>
</evidence>
<dbReference type="Pfam" id="PF03413">
    <property type="entry name" value="PepSY"/>
    <property type="match status" value="1"/>
</dbReference>
<feature type="compositionally biased region" description="Low complexity" evidence="1">
    <location>
        <begin position="142"/>
        <end position="151"/>
    </location>
</feature>
<dbReference type="PROSITE" id="PS51257">
    <property type="entry name" value="PROKAR_LIPOPROTEIN"/>
    <property type="match status" value="1"/>
</dbReference>
<reference evidence="5" key="1">
    <citation type="journal article" date="2019" name="Int. J. Syst. Evol. Microbiol.">
        <title>The Global Catalogue of Microorganisms (GCM) 10K type strain sequencing project: providing services to taxonomists for standard genome sequencing and annotation.</title>
        <authorList>
            <consortium name="The Broad Institute Genomics Platform"/>
            <consortium name="The Broad Institute Genome Sequencing Center for Infectious Disease"/>
            <person name="Wu L."/>
            <person name="Ma J."/>
        </authorList>
    </citation>
    <scope>NUCLEOTIDE SEQUENCE [LARGE SCALE GENOMIC DNA]</scope>
    <source>
        <strain evidence="5">JCM 17458</strain>
    </source>
</reference>
<evidence type="ECO:0000313" key="4">
    <source>
        <dbReference type="EMBL" id="GAA4284504.1"/>
    </source>
</evidence>